<dbReference type="Pfam" id="PF00356">
    <property type="entry name" value="LacI"/>
    <property type="match status" value="1"/>
</dbReference>
<dbReference type="InterPro" id="IPR010982">
    <property type="entry name" value="Lambda_DNA-bd_dom_sf"/>
</dbReference>
<keyword evidence="2" id="KW-0238">DNA-binding</keyword>
<evidence type="ECO:0000313" key="5">
    <source>
        <dbReference type="EMBL" id="OKL52218.1"/>
    </source>
</evidence>
<dbReference type="PANTHER" id="PTHR30146">
    <property type="entry name" value="LACI-RELATED TRANSCRIPTIONAL REPRESSOR"/>
    <property type="match status" value="1"/>
</dbReference>
<evidence type="ECO:0000313" key="6">
    <source>
        <dbReference type="Proteomes" id="UP000185612"/>
    </source>
</evidence>
<accession>A0A1Q5PX92</accession>
<feature type="domain" description="HTH lacI-type" evidence="4">
    <location>
        <begin position="1"/>
        <end position="53"/>
    </location>
</feature>
<evidence type="ECO:0000256" key="1">
    <source>
        <dbReference type="ARBA" id="ARBA00023015"/>
    </source>
</evidence>
<dbReference type="PANTHER" id="PTHR30146:SF153">
    <property type="entry name" value="LACTOSE OPERON REPRESSOR"/>
    <property type="match status" value="1"/>
</dbReference>
<dbReference type="InterPro" id="IPR046335">
    <property type="entry name" value="LacI/GalR-like_sensor"/>
</dbReference>
<dbReference type="OrthoDB" id="9785139at2"/>
<keyword evidence="6" id="KW-1185">Reference proteome</keyword>
<proteinExistence type="predicted"/>
<dbReference type="InterPro" id="IPR000843">
    <property type="entry name" value="HTH_LacI"/>
</dbReference>
<dbReference type="GO" id="GO:0000976">
    <property type="term" value="F:transcription cis-regulatory region binding"/>
    <property type="evidence" value="ECO:0007669"/>
    <property type="project" value="TreeGrafter"/>
</dbReference>
<dbReference type="EMBL" id="MQVS01000003">
    <property type="protein sequence ID" value="OKL52218.1"/>
    <property type="molecule type" value="Genomic_DNA"/>
</dbReference>
<evidence type="ECO:0000256" key="2">
    <source>
        <dbReference type="ARBA" id="ARBA00023125"/>
    </source>
</evidence>
<sequence>MADVAQLAGVSAQTVSRVANASRHVSPTTRARVQRAMAELGYSPNRAARALRSGHFRLIGMLTQQIQRTGETLTAGGVIEAASNAGYSVCTIQVEHPEVDDVSGAVARLSHQAIDGLVIVQAGTASPEHLALPAGMPIAVSDSTLVGLHPSASADQVGGVRAAITHLLSLGHRTVHHVTGPRDSQSALAREAAWAETLQAAGITPPAPIDGDWSAHAGYAAGHQLAADPTVTAVFCANDEVAIGVMRALAEHGKRVPADVSVVGFDGIELAEFTTPPLTTVRQDFHAAGSAMVGLILEQVKHGLADGTRRLVLPTELVVRGSTAPPPLAA</sequence>
<dbReference type="Gene3D" id="3.40.50.2300">
    <property type="match status" value="2"/>
</dbReference>
<dbReference type="CDD" id="cd01392">
    <property type="entry name" value="HTH_LacI"/>
    <property type="match status" value="1"/>
</dbReference>
<dbReference type="Proteomes" id="UP000185612">
    <property type="component" value="Unassembled WGS sequence"/>
</dbReference>
<dbReference type="AlphaFoldDB" id="A0A1Q5PX92"/>
<keyword evidence="3" id="KW-0804">Transcription</keyword>
<dbReference type="SUPFAM" id="SSF47413">
    <property type="entry name" value="lambda repressor-like DNA-binding domains"/>
    <property type="match status" value="1"/>
</dbReference>
<dbReference type="PROSITE" id="PS50932">
    <property type="entry name" value="HTH_LACI_2"/>
    <property type="match status" value="1"/>
</dbReference>
<comment type="caution">
    <text evidence="5">The sequence shown here is derived from an EMBL/GenBank/DDBJ whole genome shotgun (WGS) entry which is preliminary data.</text>
</comment>
<evidence type="ECO:0000256" key="3">
    <source>
        <dbReference type="ARBA" id="ARBA00023163"/>
    </source>
</evidence>
<gene>
    <name evidence="5" type="ORF">BSZ40_03665</name>
</gene>
<organism evidence="5 6">
    <name type="scientific">Buchananella hordeovulneris</name>
    <dbReference type="NCBI Taxonomy" id="52770"/>
    <lineage>
        <taxon>Bacteria</taxon>
        <taxon>Bacillati</taxon>
        <taxon>Actinomycetota</taxon>
        <taxon>Actinomycetes</taxon>
        <taxon>Actinomycetales</taxon>
        <taxon>Actinomycetaceae</taxon>
        <taxon>Buchananella</taxon>
    </lineage>
</organism>
<reference evidence="6" key="1">
    <citation type="submission" date="2016-12" db="EMBL/GenBank/DDBJ databases">
        <authorList>
            <person name="Meng X."/>
        </authorList>
    </citation>
    <scope>NUCLEOTIDE SEQUENCE [LARGE SCALE GENOMIC DNA]</scope>
    <source>
        <strain evidence="6">DSM 20732</strain>
    </source>
</reference>
<name>A0A1Q5PX92_9ACTO</name>
<protein>
    <submittedName>
        <fullName evidence="5">LacI family transcriptional regulator</fullName>
    </submittedName>
</protein>
<keyword evidence="1" id="KW-0805">Transcription regulation</keyword>
<evidence type="ECO:0000259" key="4">
    <source>
        <dbReference type="PROSITE" id="PS50932"/>
    </source>
</evidence>
<dbReference type="STRING" id="52770.BSZ40_03665"/>
<dbReference type="SMART" id="SM00354">
    <property type="entry name" value="HTH_LACI"/>
    <property type="match status" value="1"/>
</dbReference>
<dbReference type="SUPFAM" id="SSF53822">
    <property type="entry name" value="Periplasmic binding protein-like I"/>
    <property type="match status" value="1"/>
</dbReference>
<dbReference type="GO" id="GO:0003700">
    <property type="term" value="F:DNA-binding transcription factor activity"/>
    <property type="evidence" value="ECO:0007669"/>
    <property type="project" value="TreeGrafter"/>
</dbReference>
<dbReference type="Gene3D" id="1.10.260.40">
    <property type="entry name" value="lambda repressor-like DNA-binding domains"/>
    <property type="match status" value="1"/>
</dbReference>
<dbReference type="InterPro" id="IPR028082">
    <property type="entry name" value="Peripla_BP_I"/>
</dbReference>
<dbReference type="CDD" id="cd01574">
    <property type="entry name" value="PBP1_LacI"/>
    <property type="match status" value="1"/>
</dbReference>
<dbReference type="Pfam" id="PF13377">
    <property type="entry name" value="Peripla_BP_3"/>
    <property type="match status" value="1"/>
</dbReference>